<evidence type="ECO:0000256" key="1">
    <source>
        <dbReference type="SAM" id="MobiDB-lite"/>
    </source>
</evidence>
<evidence type="ECO:0000313" key="3">
    <source>
        <dbReference type="EMBL" id="GJT15214.1"/>
    </source>
</evidence>
<feature type="region of interest" description="Disordered" evidence="1">
    <location>
        <begin position="648"/>
        <end position="669"/>
    </location>
</feature>
<feature type="region of interest" description="Disordered" evidence="1">
    <location>
        <begin position="686"/>
        <end position="706"/>
    </location>
</feature>
<dbReference type="Pfam" id="PF07727">
    <property type="entry name" value="RVT_2"/>
    <property type="match status" value="1"/>
</dbReference>
<evidence type="ECO:0000313" key="4">
    <source>
        <dbReference type="Proteomes" id="UP001151760"/>
    </source>
</evidence>
<reference evidence="3" key="1">
    <citation type="journal article" date="2022" name="Int. J. Mol. Sci.">
        <title>Draft Genome of Tanacetum Coccineum: Genomic Comparison of Closely Related Tanacetum-Family Plants.</title>
        <authorList>
            <person name="Yamashiro T."/>
            <person name="Shiraishi A."/>
            <person name="Nakayama K."/>
            <person name="Satake H."/>
        </authorList>
    </citation>
    <scope>NUCLEOTIDE SEQUENCE</scope>
</reference>
<name>A0ABQ5BLU9_9ASTR</name>
<dbReference type="Proteomes" id="UP001151760">
    <property type="component" value="Unassembled WGS sequence"/>
</dbReference>
<dbReference type="EMBL" id="BQNB010013379">
    <property type="protein sequence ID" value="GJT15214.1"/>
    <property type="molecule type" value="Genomic_DNA"/>
</dbReference>
<reference evidence="3" key="2">
    <citation type="submission" date="2022-01" db="EMBL/GenBank/DDBJ databases">
        <authorList>
            <person name="Yamashiro T."/>
            <person name="Shiraishi A."/>
            <person name="Satake H."/>
            <person name="Nakayama K."/>
        </authorList>
    </citation>
    <scope>NUCLEOTIDE SEQUENCE</scope>
</reference>
<gene>
    <name evidence="3" type="ORF">Tco_0873920</name>
</gene>
<keyword evidence="4" id="KW-1185">Reference proteome</keyword>
<protein>
    <submittedName>
        <fullName evidence="3">Ribonuclease H-like domain, reverse transcriptase, RNA-dependent DNA polymerase</fullName>
    </submittedName>
</protein>
<sequence length="731" mass="81492">MLTALTEIVLGAYDDEDVGTKADLNNLETTMNVSPIFTTRIHKDDHKNQIIRDINSATQTRRMIKITEEHAMTLVDLPKGKRAIGTKWVYRNKKDKRGIVVRNKARLVTQGYTQEEGIDHDEVFAHVARIEAIRLFLAYASFMGLIVYQMDVKSAFLYGTNEEEKEDGIFISQVKYVADILKKFDLVIVKAASSPIETNKALLKDKEAEDVDVHLYRSIIGSLMYLTASRPEKMFDVCACARFQVTLKTSHLHAVKRIFRYLKGHLKLGLWYPRDSPFDLETFYDSDYAGAILDMKSTTGAEYVDAANVVGSDEFGVNTGSCKVNAARQDLVLMVLFVTIGDNTAEGVNSKYNGFFASRSDENAEFHQIVDFLTTSFIHYALTQIYATVDGKTVVISKSSVKSDLHFNDEDGITCLSNDEIFVNLALMGGPPKKVGDEAVYIGEDDRVVRAATTTSSLEAEQESDAQTRFKTASKKSHDPPLSEGNIFGSGVDSMEHPVDLMDFVPLTPHDLPLLGSHTLRSDKDCSRLGDLKAEKESQKIGKGTKGKNSKYEALQDWYLQEKRDTLNTASINVSDAGPSHVSTAGPLNVSVVGPSTSTAEDIFEDEMTTIADTLVAIRSARPRTTLVMIHNVKEEPRRATLVPIVQSQDKGKGKMVEPEPTPKNPRKAQIQMDEELAQRLFEEEQTQFEKEQRIAREKATGQEAKDAALIEQMEDVQARMDADELLAERL</sequence>
<dbReference type="PANTHER" id="PTHR11439:SF495">
    <property type="entry name" value="REVERSE TRANSCRIPTASE, RNA-DEPENDENT DNA POLYMERASE-RELATED"/>
    <property type="match status" value="1"/>
</dbReference>
<dbReference type="PANTHER" id="PTHR11439">
    <property type="entry name" value="GAG-POL-RELATED RETROTRANSPOSON"/>
    <property type="match status" value="1"/>
</dbReference>
<evidence type="ECO:0000259" key="2">
    <source>
        <dbReference type="Pfam" id="PF07727"/>
    </source>
</evidence>
<comment type="caution">
    <text evidence="3">The sequence shown here is derived from an EMBL/GenBank/DDBJ whole genome shotgun (WGS) entry which is preliminary data.</text>
</comment>
<accession>A0ABQ5BLU9</accession>
<feature type="region of interest" description="Disordered" evidence="1">
    <location>
        <begin position="453"/>
        <end position="491"/>
    </location>
</feature>
<dbReference type="InterPro" id="IPR013103">
    <property type="entry name" value="RVT_2"/>
</dbReference>
<proteinExistence type="predicted"/>
<organism evidence="3 4">
    <name type="scientific">Tanacetum coccineum</name>
    <dbReference type="NCBI Taxonomy" id="301880"/>
    <lineage>
        <taxon>Eukaryota</taxon>
        <taxon>Viridiplantae</taxon>
        <taxon>Streptophyta</taxon>
        <taxon>Embryophyta</taxon>
        <taxon>Tracheophyta</taxon>
        <taxon>Spermatophyta</taxon>
        <taxon>Magnoliopsida</taxon>
        <taxon>eudicotyledons</taxon>
        <taxon>Gunneridae</taxon>
        <taxon>Pentapetalae</taxon>
        <taxon>asterids</taxon>
        <taxon>campanulids</taxon>
        <taxon>Asterales</taxon>
        <taxon>Asteraceae</taxon>
        <taxon>Asteroideae</taxon>
        <taxon>Anthemideae</taxon>
        <taxon>Anthemidinae</taxon>
        <taxon>Tanacetum</taxon>
    </lineage>
</organism>
<feature type="compositionally biased region" description="Polar residues" evidence="1">
    <location>
        <begin position="453"/>
        <end position="471"/>
    </location>
</feature>
<feature type="domain" description="Reverse transcriptase Ty1/copia-type" evidence="2">
    <location>
        <begin position="72"/>
        <end position="172"/>
    </location>
</feature>